<protein>
    <recommendedName>
        <fullName evidence="2">LiaI-LiaF-like transmembrane region domain-containing protein</fullName>
    </recommendedName>
</protein>
<evidence type="ECO:0000313" key="3">
    <source>
        <dbReference type="EMBL" id="SDE22203.1"/>
    </source>
</evidence>
<dbReference type="Proteomes" id="UP000198748">
    <property type="component" value="Unassembled WGS sequence"/>
</dbReference>
<dbReference type="Pfam" id="PF18917">
    <property type="entry name" value="LiaI-LiaF-like_TM1"/>
    <property type="match status" value="1"/>
</dbReference>
<evidence type="ECO:0000259" key="2">
    <source>
        <dbReference type="Pfam" id="PF18917"/>
    </source>
</evidence>
<feature type="domain" description="LiaI-LiaF-like transmembrane region" evidence="2">
    <location>
        <begin position="6"/>
        <end position="46"/>
    </location>
</feature>
<feature type="transmembrane region" description="Helical" evidence="1">
    <location>
        <begin position="6"/>
        <end position="25"/>
    </location>
</feature>
<feature type="transmembrane region" description="Helical" evidence="1">
    <location>
        <begin position="32"/>
        <end position="51"/>
    </location>
</feature>
<keyword evidence="4" id="KW-1185">Reference proteome</keyword>
<evidence type="ECO:0000313" key="4">
    <source>
        <dbReference type="Proteomes" id="UP000198748"/>
    </source>
</evidence>
<dbReference type="EMBL" id="FNAN01000004">
    <property type="protein sequence ID" value="SDE22203.1"/>
    <property type="molecule type" value="Genomic_DNA"/>
</dbReference>
<dbReference type="STRING" id="659014.SAMN04487996_10489"/>
<accession>A0A1G7B5B2</accession>
<dbReference type="RefSeq" id="WP_090147923.1">
    <property type="nucleotide sequence ID" value="NZ_FNAN01000004.1"/>
</dbReference>
<gene>
    <name evidence="3" type="ORF">SAMN04487996_10489</name>
</gene>
<proteinExistence type="predicted"/>
<keyword evidence="1" id="KW-0472">Membrane</keyword>
<reference evidence="4" key="1">
    <citation type="submission" date="2016-10" db="EMBL/GenBank/DDBJ databases">
        <authorList>
            <person name="Varghese N."/>
            <person name="Submissions S."/>
        </authorList>
    </citation>
    <scope>NUCLEOTIDE SEQUENCE [LARGE SCALE GENOMIC DNA]</scope>
    <source>
        <strain evidence="4">DSM 25329</strain>
    </source>
</reference>
<name>A0A1G7B5B2_9BACT</name>
<keyword evidence="1" id="KW-1133">Transmembrane helix</keyword>
<sequence>MNFKNIFWGVILIVVGALFLVEELTAFDFGRFFWPILLIVTGGLLLLRNFLNSDTTNRSNI</sequence>
<dbReference type="InterPro" id="IPR043726">
    <property type="entry name" value="LiaI-LiaF-like_TM1"/>
</dbReference>
<dbReference type="AlphaFoldDB" id="A0A1G7B5B2"/>
<dbReference type="OrthoDB" id="965296at2"/>
<organism evidence="3 4">
    <name type="scientific">Dyadobacter soli</name>
    <dbReference type="NCBI Taxonomy" id="659014"/>
    <lineage>
        <taxon>Bacteria</taxon>
        <taxon>Pseudomonadati</taxon>
        <taxon>Bacteroidota</taxon>
        <taxon>Cytophagia</taxon>
        <taxon>Cytophagales</taxon>
        <taxon>Spirosomataceae</taxon>
        <taxon>Dyadobacter</taxon>
    </lineage>
</organism>
<evidence type="ECO:0000256" key="1">
    <source>
        <dbReference type="SAM" id="Phobius"/>
    </source>
</evidence>
<keyword evidence="1" id="KW-0812">Transmembrane</keyword>